<reference evidence="7 8" key="1">
    <citation type="submission" date="2016-10" db="EMBL/GenBank/DDBJ databases">
        <authorList>
            <person name="de Groot N.N."/>
        </authorList>
    </citation>
    <scope>NUCLEOTIDE SEQUENCE [LARGE SCALE GENOMIC DNA]</scope>
    <source>
        <strain evidence="7 8">DSM 25584</strain>
    </source>
</reference>
<dbReference type="Gene3D" id="3.40.1370.10">
    <property type="match status" value="1"/>
</dbReference>
<dbReference type="GO" id="GO:0003735">
    <property type="term" value="F:structural constituent of ribosome"/>
    <property type="evidence" value="ECO:0007669"/>
    <property type="project" value="InterPro"/>
</dbReference>
<comment type="function">
    <text evidence="5">One of the primary rRNA binding proteins, this protein initially binds near the 5'-end of the 23S rRNA. It is important during the early stages of 50S assembly. It makes multiple contacts with different domains of the 23S rRNA in the assembled 50S subunit and ribosome.</text>
</comment>
<keyword evidence="2 5" id="KW-0689">Ribosomal protein</keyword>
<keyword evidence="3 5" id="KW-0687">Ribonucleoprotein</keyword>
<evidence type="ECO:0000256" key="2">
    <source>
        <dbReference type="ARBA" id="ARBA00022980"/>
    </source>
</evidence>
<dbReference type="GO" id="GO:1990904">
    <property type="term" value="C:ribonucleoprotein complex"/>
    <property type="evidence" value="ECO:0007669"/>
    <property type="project" value="UniProtKB-KW"/>
</dbReference>
<feature type="compositionally biased region" description="Low complexity" evidence="6">
    <location>
        <begin position="54"/>
        <end position="64"/>
    </location>
</feature>
<evidence type="ECO:0000256" key="3">
    <source>
        <dbReference type="ARBA" id="ARBA00023274"/>
    </source>
</evidence>
<dbReference type="Proteomes" id="UP000199415">
    <property type="component" value="Unassembled WGS sequence"/>
</dbReference>
<dbReference type="HAMAP" id="MF_01328_B">
    <property type="entry name" value="Ribosomal_uL4_B"/>
    <property type="match status" value="1"/>
</dbReference>
<protein>
    <recommendedName>
        <fullName evidence="4 5">Large ribosomal subunit protein uL4</fullName>
    </recommendedName>
</protein>
<evidence type="ECO:0000256" key="6">
    <source>
        <dbReference type="SAM" id="MobiDB-lite"/>
    </source>
</evidence>
<dbReference type="InterPro" id="IPR002136">
    <property type="entry name" value="Ribosomal_uL4"/>
</dbReference>
<dbReference type="GO" id="GO:0019843">
    <property type="term" value="F:rRNA binding"/>
    <property type="evidence" value="ECO:0007669"/>
    <property type="project" value="UniProtKB-UniRule"/>
</dbReference>
<comment type="similarity">
    <text evidence="1 5">Belongs to the universal ribosomal protein uL4 family.</text>
</comment>
<evidence type="ECO:0000256" key="4">
    <source>
        <dbReference type="ARBA" id="ARBA00035244"/>
    </source>
</evidence>
<dbReference type="PANTHER" id="PTHR10746">
    <property type="entry name" value="50S RIBOSOMAL PROTEIN L4"/>
    <property type="match status" value="1"/>
</dbReference>
<dbReference type="PANTHER" id="PTHR10746:SF6">
    <property type="entry name" value="LARGE RIBOSOMAL SUBUNIT PROTEIN UL4M"/>
    <property type="match status" value="1"/>
</dbReference>
<dbReference type="SUPFAM" id="SSF52166">
    <property type="entry name" value="Ribosomal protein L4"/>
    <property type="match status" value="1"/>
</dbReference>
<evidence type="ECO:0000313" key="7">
    <source>
        <dbReference type="EMBL" id="SDG47707.1"/>
    </source>
</evidence>
<dbReference type="Pfam" id="PF00573">
    <property type="entry name" value="Ribosomal_L4"/>
    <property type="match status" value="1"/>
</dbReference>
<dbReference type="InterPro" id="IPR023574">
    <property type="entry name" value="Ribosomal_uL4_dom_sf"/>
</dbReference>
<comment type="function">
    <text evidence="5">Forms part of the polypeptide exit tunnel.</text>
</comment>
<evidence type="ECO:0000256" key="5">
    <source>
        <dbReference type="HAMAP-Rule" id="MF_01328"/>
    </source>
</evidence>
<evidence type="ECO:0000256" key="1">
    <source>
        <dbReference type="ARBA" id="ARBA00010528"/>
    </source>
</evidence>
<comment type="subunit">
    <text evidence="5">Part of the 50S ribosomal subunit.</text>
</comment>
<proteinExistence type="inferred from homology"/>
<dbReference type="GO" id="GO:0006412">
    <property type="term" value="P:translation"/>
    <property type="evidence" value="ECO:0007669"/>
    <property type="project" value="UniProtKB-UniRule"/>
</dbReference>
<gene>
    <name evidence="5" type="primary">rplD</name>
    <name evidence="7" type="ORF">SAMN05216241_1154</name>
</gene>
<dbReference type="EMBL" id="FNCE01000015">
    <property type="protein sequence ID" value="SDG47707.1"/>
    <property type="molecule type" value="Genomic_DNA"/>
</dbReference>
<dbReference type="InterPro" id="IPR013005">
    <property type="entry name" value="Ribosomal_uL4-like"/>
</dbReference>
<dbReference type="STRING" id="1082479.SAMN05216241_1154"/>
<name>A0A1G7UJM7_9PROT</name>
<sequence>MTAMKWAVTTLDNETAGEIELNEAVFGQPLRKDILARVVEWQLARRRNGTAFTKSQSQVSGSGKKIYRQKGTGRARHGARRANIFRGGGVAHGPKPRDHSFSLPKKVRRLGLKVALSAKASEGKLIVLDQAVADSPKTKALQQRLKGLGVSGALVVGGDELDENFSLAARNMKDVDILPQSGANVHDILRHDQLVLTTDAVQALEARLT</sequence>
<dbReference type="NCBIfam" id="TIGR03953">
    <property type="entry name" value="rplD_bact"/>
    <property type="match status" value="1"/>
</dbReference>
<feature type="region of interest" description="Disordered" evidence="6">
    <location>
        <begin position="52"/>
        <end position="73"/>
    </location>
</feature>
<dbReference type="GO" id="GO:0005840">
    <property type="term" value="C:ribosome"/>
    <property type="evidence" value="ECO:0007669"/>
    <property type="project" value="UniProtKB-KW"/>
</dbReference>
<organism evidence="7 8">
    <name type="scientific">Limimonas halophila</name>
    <dbReference type="NCBI Taxonomy" id="1082479"/>
    <lineage>
        <taxon>Bacteria</taxon>
        <taxon>Pseudomonadati</taxon>
        <taxon>Pseudomonadota</taxon>
        <taxon>Alphaproteobacteria</taxon>
        <taxon>Rhodospirillales</taxon>
        <taxon>Rhodovibrionaceae</taxon>
        <taxon>Limimonas</taxon>
    </lineage>
</organism>
<keyword evidence="5" id="KW-0699">rRNA-binding</keyword>
<keyword evidence="5" id="KW-0694">RNA-binding</keyword>
<evidence type="ECO:0000313" key="8">
    <source>
        <dbReference type="Proteomes" id="UP000199415"/>
    </source>
</evidence>
<accession>A0A1G7UJM7</accession>
<keyword evidence="8" id="KW-1185">Reference proteome</keyword>
<dbReference type="AlphaFoldDB" id="A0A1G7UJM7"/>